<comment type="caution">
    <text evidence="3">The sequence shown here is derived from an EMBL/GenBank/DDBJ whole genome shotgun (WGS) entry which is preliminary data.</text>
</comment>
<organism evidence="3 4">
    <name type="scientific">Candida boidinii</name>
    <name type="common">Yeast</name>
    <dbReference type="NCBI Taxonomy" id="5477"/>
    <lineage>
        <taxon>Eukaryota</taxon>
        <taxon>Fungi</taxon>
        <taxon>Dikarya</taxon>
        <taxon>Ascomycota</taxon>
        <taxon>Saccharomycotina</taxon>
        <taxon>Pichiomycetes</taxon>
        <taxon>Pichiales</taxon>
        <taxon>Pichiaceae</taxon>
        <taxon>Ogataea</taxon>
        <taxon>Ogataea/Candida clade</taxon>
    </lineage>
</organism>
<proteinExistence type="predicted"/>
<protein>
    <submittedName>
        <fullName evidence="3">Unnamed protein product</fullName>
    </submittedName>
</protein>
<sequence length="267" mass="29936">MSYVRNLLRPRFSNFKISPAGDFSSSLINRYNYPSLNGSFNQHSNLSSTSHSSSPSSAVAGSVGSFPPRHFQDAHNLPEPYHALTPALKSSHSYPLVHTKNAATTGSAIANLLRPNTNAITNPFNFSTKQETITLTDLFNLKSTRKAMYQLGFLMLLANFITMYCFMVLYNENTVLKDQLVETVYNYDQKDISQTVMAIHIGLLKKQLLERGAIPAPSQTAVETSRRILSLERNDNGQLLIFVSQKHPIYPFVPFHSEYNVEGKINE</sequence>
<name>A0A9W6WGN7_CANBO</name>
<feature type="region of interest" description="Disordered" evidence="1">
    <location>
        <begin position="43"/>
        <end position="62"/>
    </location>
</feature>
<dbReference type="AlphaFoldDB" id="A0A9W6WGN7"/>
<keyword evidence="2" id="KW-0812">Transmembrane</keyword>
<keyword evidence="4" id="KW-1185">Reference proteome</keyword>
<evidence type="ECO:0000313" key="4">
    <source>
        <dbReference type="Proteomes" id="UP001165120"/>
    </source>
</evidence>
<keyword evidence="2" id="KW-0472">Membrane</keyword>
<keyword evidence="2" id="KW-1133">Transmembrane helix</keyword>
<feature type="transmembrane region" description="Helical" evidence="2">
    <location>
        <begin position="151"/>
        <end position="170"/>
    </location>
</feature>
<reference evidence="3" key="1">
    <citation type="submission" date="2023-04" db="EMBL/GenBank/DDBJ databases">
        <title>Candida boidinii NBRC 10035.</title>
        <authorList>
            <person name="Ichikawa N."/>
            <person name="Sato H."/>
            <person name="Tonouchi N."/>
        </authorList>
    </citation>
    <scope>NUCLEOTIDE SEQUENCE</scope>
    <source>
        <strain evidence="3">NBRC 10035</strain>
    </source>
</reference>
<evidence type="ECO:0000256" key="2">
    <source>
        <dbReference type="SAM" id="Phobius"/>
    </source>
</evidence>
<evidence type="ECO:0000256" key="1">
    <source>
        <dbReference type="SAM" id="MobiDB-lite"/>
    </source>
</evidence>
<evidence type="ECO:0000313" key="3">
    <source>
        <dbReference type="EMBL" id="GME70630.1"/>
    </source>
</evidence>
<accession>A0A9W6WGN7</accession>
<dbReference type="Proteomes" id="UP001165120">
    <property type="component" value="Unassembled WGS sequence"/>
</dbReference>
<gene>
    <name evidence="3" type="ORF">Cboi02_000290300</name>
</gene>
<dbReference type="EMBL" id="BSXN01000929">
    <property type="protein sequence ID" value="GME70630.1"/>
    <property type="molecule type" value="Genomic_DNA"/>
</dbReference>